<keyword evidence="2" id="KW-0489">Methyltransferase</keyword>
<reference evidence="2" key="1">
    <citation type="journal article" date="2012" name="PLoS ONE">
        <title>Gene sets for utilization of primary and secondary nutrition supplies in the distal gut of endangered iberian lynx.</title>
        <authorList>
            <person name="Alcaide M."/>
            <person name="Messina E."/>
            <person name="Richter M."/>
            <person name="Bargiela R."/>
            <person name="Peplies J."/>
            <person name="Huws S.A."/>
            <person name="Newbold C.J."/>
            <person name="Golyshin P.N."/>
            <person name="Simon M.A."/>
            <person name="Lopez G."/>
            <person name="Yakimov M.M."/>
            <person name="Ferrer M."/>
        </authorList>
    </citation>
    <scope>NUCLEOTIDE SEQUENCE</scope>
</reference>
<sequence>DLGTDEPAPEEISWWSEVFETQRRIMGTSSKAKTEKQITKWLKDPHSDYAEYKMWGNGVALPCVCFVLGGIVWYTQLSPQ</sequence>
<comment type="caution">
    <text evidence="2">The sequence shown here is derived from an EMBL/GenBank/DDBJ whole genome shotgun (WGS) entry which is preliminary data.</text>
</comment>
<protein>
    <submittedName>
        <fullName evidence="2">DNA (Cytosine-5-)-methyltransferase</fullName>
    </submittedName>
</protein>
<keyword evidence="1" id="KW-0472">Membrane</keyword>
<dbReference type="EMBL" id="AMCI01004368">
    <property type="protein sequence ID" value="EJW98226.1"/>
    <property type="molecule type" value="Genomic_DNA"/>
</dbReference>
<feature type="transmembrane region" description="Helical" evidence="1">
    <location>
        <begin position="54"/>
        <end position="74"/>
    </location>
</feature>
<keyword evidence="1" id="KW-0812">Transmembrane</keyword>
<keyword evidence="2" id="KW-0808">Transferase</keyword>
<dbReference type="GO" id="GO:0032259">
    <property type="term" value="P:methylation"/>
    <property type="evidence" value="ECO:0007669"/>
    <property type="project" value="UniProtKB-KW"/>
</dbReference>
<dbReference type="AlphaFoldDB" id="J9FTE5"/>
<dbReference type="GO" id="GO:0008168">
    <property type="term" value="F:methyltransferase activity"/>
    <property type="evidence" value="ECO:0007669"/>
    <property type="project" value="UniProtKB-KW"/>
</dbReference>
<accession>J9FTE5</accession>
<organism evidence="2">
    <name type="scientific">gut metagenome</name>
    <dbReference type="NCBI Taxonomy" id="749906"/>
    <lineage>
        <taxon>unclassified sequences</taxon>
        <taxon>metagenomes</taxon>
        <taxon>organismal metagenomes</taxon>
    </lineage>
</organism>
<gene>
    <name evidence="2" type="ORF">EVA_13667</name>
</gene>
<evidence type="ECO:0000313" key="2">
    <source>
        <dbReference type="EMBL" id="EJW98226.1"/>
    </source>
</evidence>
<proteinExistence type="predicted"/>
<feature type="non-terminal residue" evidence="2">
    <location>
        <position position="1"/>
    </location>
</feature>
<evidence type="ECO:0000256" key="1">
    <source>
        <dbReference type="SAM" id="Phobius"/>
    </source>
</evidence>
<keyword evidence="1" id="KW-1133">Transmembrane helix</keyword>
<name>J9FTE5_9ZZZZ</name>